<dbReference type="InterPro" id="IPR014044">
    <property type="entry name" value="CAP_dom"/>
</dbReference>
<dbReference type="Pfam" id="PF14504">
    <property type="entry name" value="CAP_assoc_N"/>
    <property type="match status" value="1"/>
</dbReference>
<name>A0A0A1MY17_9BACI</name>
<evidence type="ECO:0000259" key="3">
    <source>
        <dbReference type="Pfam" id="PF14504"/>
    </source>
</evidence>
<dbReference type="OrthoDB" id="9783944at2"/>
<dbReference type="PANTHER" id="PTHR31157:SF26">
    <property type="entry name" value="SCP-LIKE EXTRACELLULAR PROTEIN"/>
    <property type="match status" value="1"/>
</dbReference>
<gene>
    <name evidence="4" type="ORF">BN997_04362</name>
</gene>
<dbReference type="SUPFAM" id="SSF55797">
    <property type="entry name" value="PR-1-like"/>
    <property type="match status" value="1"/>
</dbReference>
<dbReference type="Proteomes" id="UP000040453">
    <property type="component" value="Unassembled WGS sequence"/>
</dbReference>
<keyword evidence="1" id="KW-1133">Transmembrane helix</keyword>
<dbReference type="InterPro" id="IPR035940">
    <property type="entry name" value="CAP_sf"/>
</dbReference>
<organism evidence="4 5">
    <name type="scientific">Oceanobacillus oncorhynchi</name>
    <dbReference type="NCBI Taxonomy" id="545501"/>
    <lineage>
        <taxon>Bacteria</taxon>
        <taxon>Bacillati</taxon>
        <taxon>Bacillota</taxon>
        <taxon>Bacilli</taxon>
        <taxon>Bacillales</taxon>
        <taxon>Bacillaceae</taxon>
        <taxon>Oceanobacillus</taxon>
    </lineage>
</organism>
<dbReference type="Gene3D" id="3.40.33.10">
    <property type="entry name" value="CAP"/>
    <property type="match status" value="1"/>
</dbReference>
<keyword evidence="1" id="KW-0812">Transmembrane</keyword>
<sequence length="355" mass="41040">MKRLRNVMIIMIIALLVFIVIYQMNSSPVEVVREAASHLNEDEETIEPKGTAAELPQMNLEGDLYQWIGKTSNELTEELGEPDRIDVSAYNYEWYVYNDSESQYGQFAILEDEIVSVYAIGDNLEISPIDSGADYIEVADTFPFLNEVTYTDGDSSFTFRLNTEDLQTRPLVKISDSTFIQFYFDTFTETLSSMRISTGDALLLQRPYEIEYQGDLPEQPEFNEEEWREIQEGMEQQVFDISNIMRYKHDLPHLEWDDQVSLVAYDHSKDMYENDYFSHVSLDGDGLRERLEEKQVAYVAAGENIAAQYPDAPAAMEGWLNSESHREALLSDEYSYLGVGVYRFYYTQNFLGKPF</sequence>
<evidence type="ECO:0000259" key="2">
    <source>
        <dbReference type="Pfam" id="PF00188"/>
    </source>
</evidence>
<evidence type="ECO:0000313" key="5">
    <source>
        <dbReference type="Proteomes" id="UP000040453"/>
    </source>
</evidence>
<dbReference type="STRING" id="545501.BN997_04362"/>
<feature type="transmembrane region" description="Helical" evidence="1">
    <location>
        <begin position="7"/>
        <end position="24"/>
    </location>
</feature>
<reference evidence="4 5" key="1">
    <citation type="submission" date="2014-11" db="EMBL/GenBank/DDBJ databases">
        <authorList>
            <person name="Urmite Genomes Urmite Genomes"/>
        </authorList>
    </citation>
    <scope>NUCLEOTIDE SEQUENCE [LARGE SCALE GENOMIC DNA]</scope>
    <source>
        <strain evidence="4 5">Oc5</strain>
    </source>
</reference>
<feature type="domain" description="SCP" evidence="2">
    <location>
        <begin position="243"/>
        <end position="348"/>
    </location>
</feature>
<dbReference type="InterPro" id="IPR029410">
    <property type="entry name" value="CAP_assoc"/>
</dbReference>
<keyword evidence="5" id="KW-1185">Reference proteome</keyword>
<evidence type="ECO:0000256" key="1">
    <source>
        <dbReference type="SAM" id="Phobius"/>
    </source>
</evidence>
<dbReference type="Pfam" id="PF00188">
    <property type="entry name" value="CAP"/>
    <property type="match status" value="1"/>
</dbReference>
<dbReference type="RefSeq" id="WP_042535222.1">
    <property type="nucleotide sequence ID" value="NZ_CDGG01000001.1"/>
</dbReference>
<dbReference type="PANTHER" id="PTHR31157">
    <property type="entry name" value="SCP DOMAIN-CONTAINING PROTEIN"/>
    <property type="match status" value="1"/>
</dbReference>
<keyword evidence="1" id="KW-0472">Membrane</keyword>
<protein>
    <submittedName>
        <fullName evidence="4">Cysteine-rich secretory protein family protein</fullName>
    </submittedName>
</protein>
<feature type="domain" description="CAP-associated" evidence="3">
    <location>
        <begin position="68"/>
        <end position="208"/>
    </location>
</feature>
<evidence type="ECO:0000313" key="4">
    <source>
        <dbReference type="EMBL" id="CEI84414.1"/>
    </source>
</evidence>
<dbReference type="EMBL" id="CDGG01000001">
    <property type="protein sequence ID" value="CEI84414.1"/>
    <property type="molecule type" value="Genomic_DNA"/>
</dbReference>
<accession>A0A0A1MY17</accession>
<dbReference type="AlphaFoldDB" id="A0A0A1MY17"/>
<dbReference type="CDD" id="cd05379">
    <property type="entry name" value="CAP_bacterial"/>
    <property type="match status" value="1"/>
</dbReference>
<proteinExistence type="predicted"/>